<reference evidence="1" key="2">
    <citation type="submission" date="2025-09" db="UniProtKB">
        <authorList>
            <consortium name="Ensembl"/>
        </authorList>
    </citation>
    <scope>IDENTIFICATION</scope>
</reference>
<reference evidence="1" key="1">
    <citation type="submission" date="2025-08" db="UniProtKB">
        <authorList>
            <consortium name="Ensembl"/>
        </authorList>
    </citation>
    <scope>IDENTIFICATION</scope>
</reference>
<dbReference type="Proteomes" id="UP000694559">
    <property type="component" value="Unplaced"/>
</dbReference>
<accession>A0A8C6XUP9</accession>
<dbReference type="AlphaFoldDB" id="A0A8C6XUP9"/>
<protein>
    <submittedName>
        <fullName evidence="1">Uncharacterized protein</fullName>
    </submittedName>
</protein>
<proteinExistence type="predicted"/>
<keyword evidence="2" id="KW-1185">Reference proteome</keyword>
<sequence length="62" mass="6656">MLSAQGLENLMQEILWCFSQVKGTIDPGVIEGGFMFSSVLGISKTVFSSANCLCNHGLLFKG</sequence>
<name>A0A8C6XUP9_NAJNA</name>
<dbReference type="OMA" id="SSANCLC"/>
<dbReference type="Ensembl" id="ENSNNAT00000020961.1">
    <property type="protein sequence ID" value="ENSNNAP00000019971.1"/>
    <property type="gene ID" value="ENSNNAG00000013291.1"/>
</dbReference>
<organism evidence="1 2">
    <name type="scientific">Naja naja</name>
    <name type="common">Indian cobra</name>
    <dbReference type="NCBI Taxonomy" id="35670"/>
    <lineage>
        <taxon>Eukaryota</taxon>
        <taxon>Metazoa</taxon>
        <taxon>Chordata</taxon>
        <taxon>Craniata</taxon>
        <taxon>Vertebrata</taxon>
        <taxon>Euteleostomi</taxon>
        <taxon>Lepidosauria</taxon>
        <taxon>Squamata</taxon>
        <taxon>Bifurcata</taxon>
        <taxon>Unidentata</taxon>
        <taxon>Episquamata</taxon>
        <taxon>Toxicofera</taxon>
        <taxon>Serpentes</taxon>
        <taxon>Colubroidea</taxon>
        <taxon>Elapidae</taxon>
        <taxon>Elapinae</taxon>
        <taxon>Naja</taxon>
    </lineage>
</organism>
<dbReference type="OrthoDB" id="9426672at2759"/>
<dbReference type="GeneTree" id="ENSGT00990000213989"/>
<evidence type="ECO:0000313" key="1">
    <source>
        <dbReference type="Ensembl" id="ENSNNAP00000019971.1"/>
    </source>
</evidence>
<evidence type="ECO:0000313" key="2">
    <source>
        <dbReference type="Proteomes" id="UP000694559"/>
    </source>
</evidence>